<evidence type="ECO:0000313" key="5">
    <source>
        <dbReference type="Proteomes" id="UP000000742"/>
    </source>
</evidence>
<reference evidence="4 5" key="1">
    <citation type="journal article" date="2008" name="Genome Biol.">
        <title>Encapsulated in silica: genome, proteome and physiology of the thermophilic bacterium Anoxybacillus flavithermus WK1.</title>
        <authorList>
            <person name="Saw J.H."/>
            <person name="Mountain B.W."/>
            <person name="Feng L."/>
            <person name="Omelchenko M.V."/>
            <person name="Hou S."/>
            <person name="Saito J.A."/>
            <person name="Stott M.B."/>
            <person name="Li D."/>
            <person name="Zhao G."/>
            <person name="Wu J."/>
            <person name="Galperin M.Y."/>
            <person name="Koonin E.V."/>
            <person name="Makarova K.S."/>
            <person name="Wolf Y.I."/>
            <person name="Rigden D.J."/>
            <person name="Dunfield P.F."/>
            <person name="Wang L."/>
            <person name="Alam M."/>
        </authorList>
    </citation>
    <scope>NUCLEOTIDE SEQUENCE [LARGE SCALE GENOMIC DNA]</scope>
    <source>
        <strain evidence="5">DSM 21510 / WK1</strain>
    </source>
</reference>
<evidence type="ECO:0000259" key="3">
    <source>
        <dbReference type="PROSITE" id="PS50977"/>
    </source>
</evidence>
<dbReference type="STRING" id="491915.Aflv_1985"/>
<dbReference type="KEGG" id="afl:Aflv_1985"/>
<dbReference type="SUPFAM" id="SSF46689">
    <property type="entry name" value="Homeodomain-like"/>
    <property type="match status" value="1"/>
</dbReference>
<feature type="domain" description="HTH tetR-type" evidence="3">
    <location>
        <begin position="23"/>
        <end position="83"/>
    </location>
</feature>
<evidence type="ECO:0000256" key="2">
    <source>
        <dbReference type="PROSITE-ProRule" id="PRU00335"/>
    </source>
</evidence>
<dbReference type="GO" id="GO:0006355">
    <property type="term" value="P:regulation of DNA-templated transcription"/>
    <property type="evidence" value="ECO:0007669"/>
    <property type="project" value="UniProtKB-ARBA"/>
</dbReference>
<keyword evidence="1 2" id="KW-0238">DNA-binding</keyword>
<dbReference type="InterPro" id="IPR050109">
    <property type="entry name" value="HTH-type_TetR-like_transc_reg"/>
</dbReference>
<dbReference type="PANTHER" id="PTHR30055">
    <property type="entry name" value="HTH-TYPE TRANSCRIPTIONAL REGULATOR RUTR"/>
    <property type="match status" value="1"/>
</dbReference>
<dbReference type="HOGENOM" id="CLU_069356_27_3_9"/>
<dbReference type="InterPro" id="IPR009057">
    <property type="entry name" value="Homeodomain-like_sf"/>
</dbReference>
<dbReference type="AlphaFoldDB" id="B7GLB8"/>
<evidence type="ECO:0000256" key="1">
    <source>
        <dbReference type="ARBA" id="ARBA00023125"/>
    </source>
</evidence>
<organism evidence="4 5">
    <name type="scientific">Anoxybacillus flavithermus (strain DSM 21510 / WK1)</name>
    <dbReference type="NCBI Taxonomy" id="491915"/>
    <lineage>
        <taxon>Bacteria</taxon>
        <taxon>Bacillati</taxon>
        <taxon>Bacillota</taxon>
        <taxon>Bacilli</taxon>
        <taxon>Bacillales</taxon>
        <taxon>Anoxybacillaceae</taxon>
        <taxon>Anoxybacillus</taxon>
    </lineage>
</organism>
<sequence>MRMMMDERKWLFDLLNVEEQQLSEKQINILQAAIEMFAEKGYAATSTSEIAKRAGVAEGTIFRHYKTKKDLLLAIVKPTLFQSVAPFFAKKFVKDVFENEYEHYEQFVRAIFQNRYEFVKTYLPAVRVFWQEMAFHSDIKAQFQTIFTNHVYDKFKQIVVHFQQKGELAQLPPDTIIRLTITTIVGFLATRFLIMPDYPWDDEQEIERTIRFLMNGLTKT</sequence>
<gene>
    <name evidence="4" type="ordered locus">Aflv_1985</name>
</gene>
<dbReference type="Proteomes" id="UP000000742">
    <property type="component" value="Chromosome"/>
</dbReference>
<feature type="DNA-binding region" description="H-T-H motif" evidence="2">
    <location>
        <begin position="46"/>
        <end position="65"/>
    </location>
</feature>
<dbReference type="InterPro" id="IPR001647">
    <property type="entry name" value="HTH_TetR"/>
</dbReference>
<dbReference type="SUPFAM" id="SSF48498">
    <property type="entry name" value="Tetracyclin repressor-like, C-terminal domain"/>
    <property type="match status" value="1"/>
</dbReference>
<dbReference type="eggNOG" id="COG1309">
    <property type="taxonomic scope" value="Bacteria"/>
</dbReference>
<evidence type="ECO:0000313" key="4">
    <source>
        <dbReference type="EMBL" id="ACJ34344.1"/>
    </source>
</evidence>
<name>B7GLB8_ANOFW</name>
<protein>
    <submittedName>
        <fullName evidence="4">Transcriptional regulator, TetR/AcrR family</fullName>
    </submittedName>
</protein>
<dbReference type="PROSITE" id="PS50977">
    <property type="entry name" value="HTH_TETR_2"/>
    <property type="match status" value="1"/>
</dbReference>
<dbReference type="PANTHER" id="PTHR30055:SF222">
    <property type="entry name" value="REGULATORY PROTEIN"/>
    <property type="match status" value="1"/>
</dbReference>
<accession>B7GLB8</accession>
<dbReference type="EMBL" id="CP000922">
    <property type="protein sequence ID" value="ACJ34344.1"/>
    <property type="molecule type" value="Genomic_DNA"/>
</dbReference>
<dbReference type="PRINTS" id="PR00455">
    <property type="entry name" value="HTHTETR"/>
</dbReference>
<dbReference type="Gene3D" id="1.10.357.10">
    <property type="entry name" value="Tetracycline Repressor, domain 2"/>
    <property type="match status" value="1"/>
</dbReference>
<dbReference type="InterPro" id="IPR036271">
    <property type="entry name" value="Tet_transcr_reg_TetR-rel_C_sf"/>
</dbReference>
<dbReference type="Pfam" id="PF00440">
    <property type="entry name" value="TetR_N"/>
    <property type="match status" value="1"/>
</dbReference>
<dbReference type="GO" id="GO:0003677">
    <property type="term" value="F:DNA binding"/>
    <property type="evidence" value="ECO:0007669"/>
    <property type="project" value="UniProtKB-UniRule"/>
</dbReference>
<proteinExistence type="predicted"/>